<organism evidence="1">
    <name type="scientific">Ailuropoda melanoleuca</name>
    <name type="common">Giant panda</name>
    <dbReference type="NCBI Taxonomy" id="9646"/>
    <lineage>
        <taxon>Eukaryota</taxon>
        <taxon>Metazoa</taxon>
        <taxon>Chordata</taxon>
        <taxon>Craniata</taxon>
        <taxon>Vertebrata</taxon>
        <taxon>Euteleostomi</taxon>
        <taxon>Mammalia</taxon>
        <taxon>Eutheria</taxon>
        <taxon>Laurasiatheria</taxon>
        <taxon>Carnivora</taxon>
        <taxon>Caniformia</taxon>
        <taxon>Ursidae</taxon>
        <taxon>Ailuropoda</taxon>
    </lineage>
</organism>
<accession>D2HZZ1</accession>
<proteinExistence type="predicted"/>
<dbReference type="InParanoid" id="D2HZZ1"/>
<feature type="non-terminal residue" evidence="1">
    <location>
        <position position="1"/>
    </location>
</feature>
<protein>
    <submittedName>
        <fullName evidence="1">Uncharacterized protein</fullName>
    </submittedName>
</protein>
<feature type="non-terminal residue" evidence="1">
    <location>
        <position position="35"/>
    </location>
</feature>
<name>D2HZZ1_AILME</name>
<dbReference type="AlphaFoldDB" id="D2HZZ1"/>
<sequence>GSMDSQQTDFRAHNVPLKLPMPEPGELEERFAIVL</sequence>
<dbReference type="EMBL" id="GL193856">
    <property type="protein sequence ID" value="EFB16634.1"/>
    <property type="molecule type" value="Genomic_DNA"/>
</dbReference>
<gene>
    <name evidence="1" type="ORF">PANDA_018424</name>
</gene>
<evidence type="ECO:0000313" key="1">
    <source>
        <dbReference type="EMBL" id="EFB16634.1"/>
    </source>
</evidence>
<reference evidence="1" key="1">
    <citation type="journal article" date="2010" name="Nature">
        <title>The sequence and de novo assembly of the giant panda genome.</title>
        <authorList>
            <person name="Li R."/>
            <person name="Fan W."/>
            <person name="Tian G."/>
            <person name="Zhu H."/>
            <person name="He L."/>
            <person name="Cai J."/>
            <person name="Huang Q."/>
            <person name="Cai Q."/>
            <person name="Li B."/>
            <person name="Bai Y."/>
            <person name="Zhang Z."/>
            <person name="Zhang Y."/>
            <person name="Wang W."/>
            <person name="Li J."/>
            <person name="Wei F."/>
            <person name="Li H."/>
            <person name="Jian M."/>
            <person name="Li J."/>
            <person name="Zhang Z."/>
            <person name="Nielsen R."/>
            <person name="Li D."/>
            <person name="Gu W."/>
            <person name="Yang Z."/>
            <person name="Xuan Z."/>
            <person name="Ryder O.A."/>
            <person name="Leung F.C."/>
            <person name="Zhou Y."/>
            <person name="Cao J."/>
            <person name="Sun X."/>
            <person name="Fu Y."/>
            <person name="Fang X."/>
            <person name="Guo X."/>
            <person name="Wang B."/>
            <person name="Hou R."/>
            <person name="Shen F."/>
            <person name="Mu B."/>
            <person name="Ni P."/>
            <person name="Lin R."/>
            <person name="Qian W."/>
            <person name="Wang G."/>
            <person name="Yu C."/>
            <person name="Nie W."/>
            <person name="Wang J."/>
            <person name="Wu Z."/>
            <person name="Liang H."/>
            <person name="Min J."/>
            <person name="Wu Q."/>
            <person name="Cheng S."/>
            <person name="Ruan J."/>
            <person name="Wang M."/>
            <person name="Shi Z."/>
            <person name="Wen M."/>
            <person name="Liu B."/>
            <person name="Ren X."/>
            <person name="Zheng H."/>
            <person name="Dong D."/>
            <person name="Cook K."/>
            <person name="Shan G."/>
            <person name="Zhang H."/>
            <person name="Kosiol C."/>
            <person name="Xie X."/>
            <person name="Lu Z."/>
            <person name="Zheng H."/>
            <person name="Li Y."/>
            <person name="Steiner C.C."/>
            <person name="Lam T.T."/>
            <person name="Lin S."/>
            <person name="Zhang Q."/>
            <person name="Li G."/>
            <person name="Tian J."/>
            <person name="Gong T."/>
            <person name="Liu H."/>
            <person name="Zhang D."/>
            <person name="Fang L."/>
            <person name="Ye C."/>
            <person name="Zhang J."/>
            <person name="Hu W."/>
            <person name="Xu A."/>
            <person name="Ren Y."/>
            <person name="Zhang G."/>
            <person name="Bruford M.W."/>
            <person name="Li Q."/>
            <person name="Ma L."/>
            <person name="Guo Y."/>
            <person name="An N."/>
            <person name="Hu Y."/>
            <person name="Zheng Y."/>
            <person name="Shi Y."/>
            <person name="Li Z."/>
            <person name="Liu Q."/>
            <person name="Chen Y."/>
            <person name="Zhao J."/>
            <person name="Qu N."/>
            <person name="Zhao S."/>
            <person name="Tian F."/>
            <person name="Wang X."/>
            <person name="Wang H."/>
            <person name="Xu L."/>
            <person name="Liu X."/>
            <person name="Vinar T."/>
            <person name="Wang Y."/>
            <person name="Lam T.W."/>
            <person name="Yiu S.M."/>
            <person name="Liu S."/>
            <person name="Zhang H."/>
            <person name="Li D."/>
            <person name="Huang Y."/>
            <person name="Wang X."/>
            <person name="Yang G."/>
            <person name="Jiang Z."/>
            <person name="Wang J."/>
            <person name="Qin N."/>
            <person name="Li L."/>
            <person name="Li J."/>
            <person name="Bolund L."/>
            <person name="Kristiansen K."/>
            <person name="Wong G.K."/>
            <person name="Olson M."/>
            <person name="Zhang X."/>
            <person name="Li S."/>
            <person name="Yang H."/>
            <person name="Wang J."/>
            <person name="Wang J."/>
        </authorList>
    </citation>
    <scope>NUCLEOTIDE SEQUENCE [LARGE SCALE GENOMIC DNA]</scope>
</reference>